<evidence type="ECO:0000313" key="3">
    <source>
        <dbReference type="Proteomes" id="UP000178764"/>
    </source>
</evidence>
<keyword evidence="1" id="KW-1133">Transmembrane helix</keyword>
<feature type="transmembrane region" description="Helical" evidence="1">
    <location>
        <begin position="37"/>
        <end position="57"/>
    </location>
</feature>
<comment type="caution">
    <text evidence="2">The sequence shown here is derived from an EMBL/GenBank/DDBJ whole genome shotgun (WGS) entry which is preliminary data.</text>
</comment>
<keyword evidence="1" id="KW-0472">Membrane</keyword>
<organism evidence="2 3">
    <name type="scientific">Candidatus Berkelbacteria bacterium RBG_13_40_8</name>
    <dbReference type="NCBI Taxonomy" id="1797467"/>
    <lineage>
        <taxon>Bacteria</taxon>
        <taxon>Candidatus Berkelbacteria</taxon>
    </lineage>
</organism>
<dbReference type="EMBL" id="MEZT01000012">
    <property type="protein sequence ID" value="OGD56835.1"/>
    <property type="molecule type" value="Genomic_DNA"/>
</dbReference>
<accession>A0A1F5DNY5</accession>
<dbReference type="AlphaFoldDB" id="A0A1F5DNY5"/>
<proteinExistence type="predicted"/>
<evidence type="ECO:0000313" key="2">
    <source>
        <dbReference type="EMBL" id="OGD56835.1"/>
    </source>
</evidence>
<sequence length="215" mass="24505">MIENSTNKQTEENEVRKFYKEMDEKSSHQSCCTCRSFLFLFFVTLIIVGGIIFYLYWQVTRGGAFRENSTFSGTADIRKDIDNIQTDQTGQFEMVMTSEGLTNILSEGLSTERIILKQIRVSINPSNILIYGNLSKPLSSKVLITGRPEVKDEKLQFSVMNVSLGNLNVPGFLTNTISDNFSGLLEKNLDSLYQKYKVEKVILEENQMVIIGKRR</sequence>
<protein>
    <submittedName>
        <fullName evidence="2">Uncharacterized protein</fullName>
    </submittedName>
</protein>
<dbReference type="Proteomes" id="UP000178764">
    <property type="component" value="Unassembled WGS sequence"/>
</dbReference>
<evidence type="ECO:0000256" key="1">
    <source>
        <dbReference type="SAM" id="Phobius"/>
    </source>
</evidence>
<name>A0A1F5DNY5_9BACT</name>
<keyword evidence="1" id="KW-0812">Transmembrane</keyword>
<reference evidence="2 3" key="1">
    <citation type="journal article" date="2016" name="Nat. Commun.">
        <title>Thousands of microbial genomes shed light on interconnected biogeochemical processes in an aquifer system.</title>
        <authorList>
            <person name="Anantharaman K."/>
            <person name="Brown C.T."/>
            <person name="Hug L.A."/>
            <person name="Sharon I."/>
            <person name="Castelle C.J."/>
            <person name="Probst A.J."/>
            <person name="Thomas B.C."/>
            <person name="Singh A."/>
            <person name="Wilkins M.J."/>
            <person name="Karaoz U."/>
            <person name="Brodie E.L."/>
            <person name="Williams K.H."/>
            <person name="Hubbard S.S."/>
            <person name="Banfield J.F."/>
        </authorList>
    </citation>
    <scope>NUCLEOTIDE SEQUENCE [LARGE SCALE GENOMIC DNA]</scope>
</reference>
<gene>
    <name evidence="2" type="ORF">A2V71_00980</name>
</gene>